<dbReference type="HAMAP" id="MF_00364">
    <property type="entry name" value="NagZ"/>
    <property type="match status" value="1"/>
</dbReference>
<dbReference type="GO" id="GO:0051301">
    <property type="term" value="P:cell division"/>
    <property type="evidence" value="ECO:0007669"/>
    <property type="project" value="UniProtKB-KW"/>
</dbReference>
<feature type="binding site" evidence="11">
    <location>
        <position position="72"/>
    </location>
    <ligand>
        <name>substrate</name>
    </ligand>
</feature>
<name>C6XCE2_METGS</name>
<dbReference type="InterPro" id="IPR019800">
    <property type="entry name" value="Glyco_hydro_3_AS"/>
</dbReference>
<feature type="active site" description="Proton donor/acceptor" evidence="11">
    <location>
        <position position="181"/>
    </location>
</feature>
<keyword evidence="8 11" id="KW-0131">Cell cycle</keyword>
<dbReference type="Proteomes" id="UP000002743">
    <property type="component" value="Chromosome"/>
</dbReference>
<dbReference type="InterPro" id="IPR036962">
    <property type="entry name" value="Glyco_hydro_3_N_sf"/>
</dbReference>
<dbReference type="SUPFAM" id="SSF51445">
    <property type="entry name" value="(Trans)glycosidases"/>
    <property type="match status" value="1"/>
</dbReference>
<dbReference type="EC" id="3.2.1.52" evidence="11"/>
<evidence type="ECO:0000256" key="5">
    <source>
        <dbReference type="ARBA" id="ARBA00022960"/>
    </source>
</evidence>
<protein>
    <recommendedName>
        <fullName evidence="11">Beta-hexosaminidase</fullName>
        <ecNumber evidence="11">3.2.1.52</ecNumber>
    </recommendedName>
    <alternativeName>
        <fullName evidence="11">Beta-N-acetylhexosaminidase</fullName>
    </alternativeName>
    <alternativeName>
        <fullName evidence="11">N-acetyl-beta-glucosaminidase</fullName>
    </alternativeName>
</protein>
<comment type="pathway">
    <text evidence="10 11">Cell wall biogenesis; peptidoglycan recycling.</text>
</comment>
<evidence type="ECO:0000313" key="13">
    <source>
        <dbReference type="EMBL" id="ACT50217.1"/>
    </source>
</evidence>
<evidence type="ECO:0000256" key="2">
    <source>
        <dbReference type="ARBA" id="ARBA00022490"/>
    </source>
</evidence>
<evidence type="ECO:0000256" key="11">
    <source>
        <dbReference type="HAMAP-Rule" id="MF_00364"/>
    </source>
</evidence>
<dbReference type="PANTHER" id="PTHR30480">
    <property type="entry name" value="BETA-HEXOSAMINIDASE-RELATED"/>
    <property type="match status" value="1"/>
</dbReference>
<keyword evidence="9 11" id="KW-0961">Cell wall biogenesis/degradation</keyword>
<comment type="subcellular location">
    <subcellularLocation>
        <location evidence="11">Cytoplasm</location>
    </subcellularLocation>
</comment>
<evidence type="ECO:0000256" key="10">
    <source>
        <dbReference type="ARBA" id="ARBA00037880"/>
    </source>
</evidence>
<evidence type="ECO:0000256" key="9">
    <source>
        <dbReference type="ARBA" id="ARBA00023316"/>
    </source>
</evidence>
<dbReference type="InterPro" id="IPR050226">
    <property type="entry name" value="NagZ_Beta-hexosaminidase"/>
</dbReference>
<dbReference type="InterPro" id="IPR017853">
    <property type="entry name" value="GH"/>
</dbReference>
<dbReference type="FunFam" id="3.20.20.300:FF:000001">
    <property type="entry name" value="Beta-hexosaminidase"/>
    <property type="match status" value="1"/>
</dbReference>
<feature type="binding site" evidence="11">
    <location>
        <begin position="168"/>
        <end position="169"/>
    </location>
    <ligand>
        <name>substrate</name>
    </ligand>
</feature>
<dbReference type="eggNOG" id="COG1472">
    <property type="taxonomic scope" value="Bacteria"/>
</dbReference>
<dbReference type="CAZy" id="GH3">
    <property type="family name" value="Glycoside Hydrolase Family 3"/>
</dbReference>
<keyword evidence="2 11" id="KW-0963">Cytoplasm</keyword>
<evidence type="ECO:0000256" key="3">
    <source>
        <dbReference type="ARBA" id="ARBA00022618"/>
    </source>
</evidence>
<keyword evidence="4 11" id="KW-0378">Hydrolase</keyword>
<comment type="catalytic activity">
    <reaction evidence="1 11">
        <text>Hydrolysis of terminal non-reducing N-acetyl-D-hexosamine residues in N-acetyl-beta-D-hexosaminides.</text>
        <dbReference type="EC" id="3.2.1.52"/>
    </reaction>
</comment>
<dbReference type="NCBIfam" id="NF003740">
    <property type="entry name" value="PRK05337.1"/>
    <property type="match status" value="1"/>
</dbReference>
<feature type="binding site" evidence="11">
    <location>
        <position position="138"/>
    </location>
    <ligand>
        <name>substrate</name>
    </ligand>
</feature>
<dbReference type="HOGENOM" id="CLU_008392_0_0_4"/>
<reference evidence="14" key="1">
    <citation type="submission" date="2009-07" db="EMBL/GenBank/DDBJ databases">
        <title>Complete sequence of chromosome of Methylovorus sp. SIP3-4.</title>
        <authorList>
            <person name="Lucas S."/>
            <person name="Copeland A."/>
            <person name="Lapidus A."/>
            <person name="Glavina del Rio T."/>
            <person name="Tice H."/>
            <person name="Bruce D."/>
            <person name="Goodwin L."/>
            <person name="Pitluck S."/>
            <person name="Clum A."/>
            <person name="Larimer F."/>
            <person name="Land M."/>
            <person name="Hauser L."/>
            <person name="Kyrpides N."/>
            <person name="Mikhailova N."/>
            <person name="Kayluzhnaya M."/>
            <person name="Chistoserdova L."/>
        </authorList>
    </citation>
    <scope>NUCLEOTIDE SEQUENCE [LARGE SCALE GENOMIC DNA]</scope>
    <source>
        <strain evidence="14">SIP3-4</strain>
    </source>
</reference>
<keyword evidence="6 11" id="KW-0573">Peptidoglycan synthesis</keyword>
<evidence type="ECO:0000256" key="1">
    <source>
        <dbReference type="ARBA" id="ARBA00001231"/>
    </source>
</evidence>
<dbReference type="InterPro" id="IPR001764">
    <property type="entry name" value="Glyco_hydro_3_N"/>
</dbReference>
<evidence type="ECO:0000256" key="4">
    <source>
        <dbReference type="ARBA" id="ARBA00022801"/>
    </source>
</evidence>
<evidence type="ECO:0000313" key="14">
    <source>
        <dbReference type="Proteomes" id="UP000002743"/>
    </source>
</evidence>
<keyword evidence="14" id="KW-1185">Reference proteome</keyword>
<dbReference type="GO" id="GO:0005737">
    <property type="term" value="C:cytoplasm"/>
    <property type="evidence" value="ECO:0007669"/>
    <property type="project" value="UniProtKB-SubCell"/>
</dbReference>
<evidence type="ECO:0000256" key="8">
    <source>
        <dbReference type="ARBA" id="ARBA00023306"/>
    </source>
</evidence>
<dbReference type="KEGG" id="mei:Msip34_0970"/>
<dbReference type="RefSeq" id="WP_015829751.1">
    <property type="nucleotide sequence ID" value="NC_012969.1"/>
</dbReference>
<dbReference type="PROSITE" id="PS00775">
    <property type="entry name" value="GLYCOSYL_HYDROL_F3"/>
    <property type="match status" value="1"/>
</dbReference>
<evidence type="ECO:0000259" key="12">
    <source>
        <dbReference type="Pfam" id="PF00933"/>
    </source>
</evidence>
<dbReference type="PANTHER" id="PTHR30480:SF13">
    <property type="entry name" value="BETA-HEXOSAMINIDASE"/>
    <property type="match status" value="1"/>
</dbReference>
<dbReference type="OrthoDB" id="9786661at2"/>
<keyword evidence="5 11" id="KW-0133">Cell shape</keyword>
<feature type="site" description="Important for catalytic activity" evidence="11">
    <location>
        <position position="179"/>
    </location>
</feature>
<dbReference type="STRING" id="582744.Msip34_0970"/>
<reference evidence="13 14" key="2">
    <citation type="journal article" date="2011" name="J. Bacteriol.">
        <title>Genomes of three methylotrophs from a single niche uncover genetic and metabolic divergence of Methylophilaceae.</title>
        <authorList>
            <person name="Lapidus A."/>
            <person name="Clum A."/>
            <person name="Labutti K."/>
            <person name="Kaluzhnaya M.G."/>
            <person name="Lim S."/>
            <person name="Beck D.A."/>
            <person name="Glavina Del Rio T."/>
            <person name="Nolan M."/>
            <person name="Mavromatis K."/>
            <person name="Huntemann M."/>
            <person name="Lucas S."/>
            <person name="Lidstrom M.E."/>
            <person name="Ivanova N."/>
            <person name="Chistoserdova L."/>
        </authorList>
    </citation>
    <scope>NUCLEOTIDE SEQUENCE [LARGE SCALE GENOMIC DNA]</scope>
    <source>
        <strain evidence="13 14">SIP3-4</strain>
    </source>
</reference>
<dbReference type="GO" id="GO:0009252">
    <property type="term" value="P:peptidoglycan biosynthetic process"/>
    <property type="evidence" value="ECO:0007669"/>
    <property type="project" value="UniProtKB-KW"/>
</dbReference>
<dbReference type="GO" id="GO:0008360">
    <property type="term" value="P:regulation of cell shape"/>
    <property type="evidence" value="ECO:0007669"/>
    <property type="project" value="UniProtKB-KW"/>
</dbReference>
<evidence type="ECO:0000256" key="6">
    <source>
        <dbReference type="ARBA" id="ARBA00022984"/>
    </source>
</evidence>
<proteinExistence type="inferred from homology"/>
<comment type="similarity">
    <text evidence="11">Belongs to the glycosyl hydrolase 3 family. NagZ subfamily.</text>
</comment>
<dbReference type="GO" id="GO:0004563">
    <property type="term" value="F:beta-N-acetylhexosaminidase activity"/>
    <property type="evidence" value="ECO:0007669"/>
    <property type="project" value="UniProtKB-UniRule"/>
</dbReference>
<dbReference type="Gene3D" id="3.20.20.300">
    <property type="entry name" value="Glycoside hydrolase, family 3, N-terminal domain"/>
    <property type="match status" value="1"/>
</dbReference>
<dbReference type="GO" id="GO:0009254">
    <property type="term" value="P:peptidoglycan turnover"/>
    <property type="evidence" value="ECO:0007669"/>
    <property type="project" value="UniProtKB-UniRule"/>
</dbReference>
<keyword evidence="7 11" id="KW-0326">Glycosidase</keyword>
<feature type="domain" description="Glycoside hydrolase family 3 N-terminal" evidence="12">
    <location>
        <begin position="10"/>
        <end position="297"/>
    </location>
</feature>
<dbReference type="InterPro" id="IPR022956">
    <property type="entry name" value="Beta_hexosaminidase_bac"/>
</dbReference>
<dbReference type="EMBL" id="CP001674">
    <property type="protein sequence ID" value="ACT50217.1"/>
    <property type="molecule type" value="Genomic_DNA"/>
</dbReference>
<sequence length="351" mass="38741">MTLGPIMLDVVGTELDAADIRRLQHPLVGGVILFARNYQSPTQLKALTASIHAVRQPPLLIGVDHEGGRVQRFREGFTRIPPMREFGKIWDKQPKKAKQLAEEAGWLMAVELRAHGIDFSFTPVLDMDYGVSQVIGDRAFHMQPQAIAELAYALMQGLKRGGMAAVGKHFPGHGYIAADSHVAIPVDERSFDEIASTDMQPFRQMIDDGLPAIMPAHVIYPKVDDKPAGFSERWLQKVLRQRLAFNGVIFSDDLSMEGAVVAGNVTQRALAALNAGCDMALLCNRPDLADELLENLQWNISAPSLARLARMHGKLHPADMTALRESHEYIEAVHTISQIGIHEDDMFAEAS</sequence>
<accession>C6XCE2</accession>
<feature type="binding site" evidence="11">
    <location>
        <position position="64"/>
    </location>
    <ligand>
        <name>substrate</name>
    </ligand>
</feature>
<keyword evidence="3 11" id="KW-0132">Cell division</keyword>
<evidence type="ECO:0000256" key="7">
    <source>
        <dbReference type="ARBA" id="ARBA00023295"/>
    </source>
</evidence>
<dbReference type="GO" id="GO:0071555">
    <property type="term" value="P:cell wall organization"/>
    <property type="evidence" value="ECO:0007669"/>
    <property type="project" value="UniProtKB-KW"/>
</dbReference>
<comment type="function">
    <text evidence="11">Plays a role in peptidoglycan recycling by cleaving the terminal beta-1,4-linked N-acetylglucosamine (GlcNAc) from peptide-linked peptidoglycan fragments, giving rise to free GlcNAc, anhydro-N-acetylmuramic acid and anhydro-N-acetylmuramic acid-linked peptides.</text>
</comment>
<dbReference type="Pfam" id="PF00933">
    <property type="entry name" value="Glyco_hydro_3"/>
    <property type="match status" value="1"/>
</dbReference>
<dbReference type="UniPathway" id="UPA00544"/>
<dbReference type="GO" id="GO:0005975">
    <property type="term" value="P:carbohydrate metabolic process"/>
    <property type="evidence" value="ECO:0007669"/>
    <property type="project" value="InterPro"/>
</dbReference>
<gene>
    <name evidence="11" type="primary">nagZ</name>
    <name evidence="13" type="ordered locus">Msip34_0970</name>
</gene>
<feature type="active site" description="Nucleophile" evidence="11">
    <location>
        <position position="252"/>
    </location>
</feature>
<dbReference type="AlphaFoldDB" id="C6XCE2"/>
<organism evidence="13 14">
    <name type="scientific">Methylovorus glucosotrophus (strain SIP3-4)</name>
    <dbReference type="NCBI Taxonomy" id="582744"/>
    <lineage>
        <taxon>Bacteria</taxon>
        <taxon>Pseudomonadati</taxon>
        <taxon>Pseudomonadota</taxon>
        <taxon>Betaproteobacteria</taxon>
        <taxon>Nitrosomonadales</taxon>
        <taxon>Methylophilaceae</taxon>
        <taxon>Methylovorus</taxon>
    </lineage>
</organism>